<name>A0A5D8YJ47_9GAMM</name>
<comment type="caution">
    <text evidence="1">The sequence shown here is derived from an EMBL/GenBank/DDBJ whole genome shotgun (WGS) entry which is preliminary data.</text>
</comment>
<evidence type="ECO:0000313" key="2">
    <source>
        <dbReference type="Proteomes" id="UP000323164"/>
    </source>
</evidence>
<sequence>MGHRPRMDMGGRVRAAHAAPRVPPALVPDHREVLRDRLPLPVPSLRRLALRGLRRPQQRALSMVVYEVNVDVDIGIRGQYLHWLQAHVAEILALPGFTGADVFEVLDDADTDVLHICMQYRLVDEPALDAYLRDHAPRLRAEGLARFGDRMRARRRVMRPLRDYR</sequence>
<accession>A0A5D8YJ47</accession>
<keyword evidence="2" id="KW-1185">Reference proteome</keyword>
<dbReference type="AlphaFoldDB" id="A0A5D8YJ47"/>
<protein>
    <submittedName>
        <fullName evidence="1">DUF4286 family protein</fullName>
    </submittedName>
</protein>
<gene>
    <name evidence="1" type="ORF">FW784_13405</name>
</gene>
<dbReference type="EMBL" id="VTRV01000221">
    <property type="protein sequence ID" value="TZF82347.1"/>
    <property type="molecule type" value="Genomic_DNA"/>
</dbReference>
<dbReference type="InterPro" id="IPR025563">
    <property type="entry name" value="DUF4286"/>
</dbReference>
<evidence type="ECO:0000313" key="1">
    <source>
        <dbReference type="EMBL" id="TZF82347.1"/>
    </source>
</evidence>
<proteinExistence type="predicted"/>
<dbReference type="OrthoDB" id="34442at2"/>
<reference evidence="1 2" key="1">
    <citation type="submission" date="2019-08" db="EMBL/GenBank/DDBJ databases">
        <title>Draft genome sequence of Lysobacter sp. UKS-15.</title>
        <authorList>
            <person name="Im W.-T."/>
        </authorList>
    </citation>
    <scope>NUCLEOTIDE SEQUENCE [LARGE SCALE GENOMIC DNA]</scope>
    <source>
        <strain evidence="1 2">UKS-15</strain>
    </source>
</reference>
<dbReference type="Pfam" id="PF14114">
    <property type="entry name" value="DUF4286"/>
    <property type="match status" value="1"/>
</dbReference>
<dbReference type="Proteomes" id="UP000323164">
    <property type="component" value="Unassembled WGS sequence"/>
</dbReference>
<organism evidence="1 2">
    <name type="scientific">Cognatilysobacter lacus</name>
    <dbReference type="NCBI Taxonomy" id="1643323"/>
    <lineage>
        <taxon>Bacteria</taxon>
        <taxon>Pseudomonadati</taxon>
        <taxon>Pseudomonadota</taxon>
        <taxon>Gammaproteobacteria</taxon>
        <taxon>Lysobacterales</taxon>
        <taxon>Lysobacteraceae</taxon>
        <taxon>Cognatilysobacter</taxon>
    </lineage>
</organism>